<dbReference type="PANTHER" id="PTHR43845">
    <property type="entry name" value="BLR5969 PROTEIN"/>
    <property type="match status" value="1"/>
</dbReference>
<dbReference type="Gene3D" id="3.40.50.12780">
    <property type="entry name" value="N-terminal domain of ligase-like"/>
    <property type="match status" value="1"/>
</dbReference>
<keyword evidence="2" id="KW-1185">Reference proteome</keyword>
<evidence type="ECO:0000313" key="2">
    <source>
        <dbReference type="Proteomes" id="UP000297839"/>
    </source>
</evidence>
<gene>
    <name evidence="1" type="ORF">EZ216_06640</name>
</gene>
<proteinExistence type="predicted"/>
<dbReference type="InterPro" id="IPR045851">
    <property type="entry name" value="AMP-bd_C_sf"/>
</dbReference>
<protein>
    <submittedName>
        <fullName evidence="1">Phenylacetate--CoA ligase family protein</fullName>
    </submittedName>
</protein>
<dbReference type="EMBL" id="SMLK01000001">
    <property type="protein sequence ID" value="TFZ08814.1"/>
    <property type="molecule type" value="Genomic_DNA"/>
</dbReference>
<dbReference type="PANTHER" id="PTHR43845:SF1">
    <property type="entry name" value="BLR5969 PROTEIN"/>
    <property type="match status" value="1"/>
</dbReference>
<dbReference type="Gene3D" id="3.30.300.30">
    <property type="match status" value="1"/>
</dbReference>
<comment type="caution">
    <text evidence="1">The sequence shown here is derived from an EMBL/GenBank/DDBJ whole genome shotgun (WGS) entry which is preliminary data.</text>
</comment>
<evidence type="ECO:0000313" key="1">
    <source>
        <dbReference type="EMBL" id="TFZ08814.1"/>
    </source>
</evidence>
<dbReference type="AlphaFoldDB" id="A0A4Z0CCL2"/>
<dbReference type="SUPFAM" id="SSF56801">
    <property type="entry name" value="Acetyl-CoA synthetase-like"/>
    <property type="match status" value="1"/>
</dbReference>
<reference evidence="1 2" key="1">
    <citation type="submission" date="2019-03" db="EMBL/GenBank/DDBJ databases">
        <title>Ramlibacter sp. 18x22-1, whole genome shotgun sequence.</title>
        <authorList>
            <person name="Zhang X."/>
            <person name="Feng G."/>
            <person name="Zhu H."/>
        </authorList>
    </citation>
    <scope>NUCLEOTIDE SEQUENCE [LARGE SCALE GENOMIC DNA]</scope>
    <source>
        <strain evidence="1 2">18x22-1</strain>
    </source>
</reference>
<organism evidence="1 2">
    <name type="scientific">Ramlibacter humi</name>
    <dbReference type="NCBI Taxonomy" id="2530451"/>
    <lineage>
        <taxon>Bacteria</taxon>
        <taxon>Pseudomonadati</taxon>
        <taxon>Pseudomonadota</taxon>
        <taxon>Betaproteobacteria</taxon>
        <taxon>Burkholderiales</taxon>
        <taxon>Comamonadaceae</taxon>
        <taxon>Ramlibacter</taxon>
    </lineage>
</organism>
<name>A0A4Z0CCL2_9BURK</name>
<dbReference type="OrthoDB" id="580775at2"/>
<dbReference type="Proteomes" id="UP000297839">
    <property type="component" value="Unassembled WGS sequence"/>
</dbReference>
<dbReference type="InterPro" id="IPR042099">
    <property type="entry name" value="ANL_N_sf"/>
</dbReference>
<dbReference type="GO" id="GO:0016874">
    <property type="term" value="F:ligase activity"/>
    <property type="evidence" value="ECO:0007669"/>
    <property type="project" value="UniProtKB-KW"/>
</dbReference>
<keyword evidence="1" id="KW-0436">Ligase</keyword>
<dbReference type="RefSeq" id="WP_135248901.1">
    <property type="nucleotide sequence ID" value="NZ_SMLK01000001.1"/>
</dbReference>
<sequence length="454" mass="48654">MTNTSAADVPFSQAETRPWADLQAQQLHELRRQLAYLQAHSPFYQRKLGAARIGADDVRSLDDLRAIPFTTKQELRDSLKAAPLLGEHQAAEWADVVQVQASSGTTGSPAYIGLTRQDCENWAEMTARGLYASGIRRGDRVLHGFSMSKGFVGGIPIWQGIERIGAVDIPIGADGGVDRLLIAARDARPRCIVGTPNFLLYLATVARDLAGCAATDLGVQRLIVGGEPGGGIPAIREGLQSHWGATCCEVMGGTDLGCVYWAEAPDQRGMYFVAPEFILAELIDPASGEPIPWKEGATGELVYSSLQRQASPVLRFRSGDHVTVTAMGGPGGRTTPAIRCFGRTDDMLIVRGVNLFPSAVQDVVSSMKPLVGGVMRVLADFEGHTTQQNLKLLVERAPGAAPHNDAATAAQVETRVRNALAVKAEVTMVRHGFFDAPGAQKVALTLRKAPDLTR</sequence>
<accession>A0A4Z0CCL2</accession>